<dbReference type="InterPro" id="IPR010730">
    <property type="entry name" value="HET"/>
</dbReference>
<dbReference type="Proteomes" id="UP001172102">
    <property type="component" value="Unassembled WGS sequence"/>
</dbReference>
<reference evidence="2" key="1">
    <citation type="submission" date="2023-06" db="EMBL/GenBank/DDBJ databases">
        <title>Genome-scale phylogeny and comparative genomics of the fungal order Sordariales.</title>
        <authorList>
            <consortium name="Lawrence Berkeley National Laboratory"/>
            <person name="Hensen N."/>
            <person name="Bonometti L."/>
            <person name="Westerberg I."/>
            <person name="Brannstrom I.O."/>
            <person name="Guillou S."/>
            <person name="Cros-Aarteil S."/>
            <person name="Calhoun S."/>
            <person name="Haridas S."/>
            <person name="Kuo A."/>
            <person name="Mondo S."/>
            <person name="Pangilinan J."/>
            <person name="Riley R."/>
            <person name="Labutti K."/>
            <person name="Andreopoulos B."/>
            <person name="Lipzen A."/>
            <person name="Chen C."/>
            <person name="Yanf M."/>
            <person name="Daum C."/>
            <person name="Ng V."/>
            <person name="Clum A."/>
            <person name="Steindorff A."/>
            <person name="Ohm R."/>
            <person name="Martin F."/>
            <person name="Silar P."/>
            <person name="Natvig D."/>
            <person name="Lalanne C."/>
            <person name="Gautier V."/>
            <person name="Ament-Velasquez S.L."/>
            <person name="Kruys A."/>
            <person name="Hutchinson M.I."/>
            <person name="Powell A.J."/>
            <person name="Barry K."/>
            <person name="Miller A.N."/>
            <person name="Grigoriev I.V."/>
            <person name="Debuchy R."/>
            <person name="Gladieux P."/>
            <person name="Thoren M.H."/>
            <person name="Johannesson H."/>
        </authorList>
    </citation>
    <scope>NUCLEOTIDE SEQUENCE</scope>
    <source>
        <strain evidence="2">SMH4607-1</strain>
    </source>
</reference>
<sequence length="67" mass="7634">RDTSGETGRYMTVSHRWNDDTNKSSTTRGNLSRRLQREGLSTLPLLFTDAFTLASQLDIPYAWIDSL</sequence>
<comment type="caution">
    <text evidence="2">The sequence shown here is derived from an EMBL/GenBank/DDBJ whole genome shotgun (WGS) entry which is preliminary data.</text>
</comment>
<evidence type="ECO:0000259" key="1">
    <source>
        <dbReference type="Pfam" id="PF06985"/>
    </source>
</evidence>
<organism evidence="2 3">
    <name type="scientific">Lasiosphaeris hirsuta</name>
    <dbReference type="NCBI Taxonomy" id="260670"/>
    <lineage>
        <taxon>Eukaryota</taxon>
        <taxon>Fungi</taxon>
        <taxon>Dikarya</taxon>
        <taxon>Ascomycota</taxon>
        <taxon>Pezizomycotina</taxon>
        <taxon>Sordariomycetes</taxon>
        <taxon>Sordariomycetidae</taxon>
        <taxon>Sordariales</taxon>
        <taxon>Lasiosphaeriaceae</taxon>
        <taxon>Lasiosphaeris</taxon>
    </lineage>
</organism>
<name>A0AA40AHQ3_9PEZI</name>
<keyword evidence="3" id="KW-1185">Reference proteome</keyword>
<evidence type="ECO:0000313" key="2">
    <source>
        <dbReference type="EMBL" id="KAK0716019.1"/>
    </source>
</evidence>
<feature type="non-terminal residue" evidence="2">
    <location>
        <position position="1"/>
    </location>
</feature>
<accession>A0AA40AHQ3</accession>
<protein>
    <recommendedName>
        <fullName evidence="1">Heterokaryon incompatibility domain-containing protein</fullName>
    </recommendedName>
</protein>
<gene>
    <name evidence="2" type="ORF">B0H67DRAFT_487753</name>
</gene>
<feature type="domain" description="Heterokaryon incompatibility" evidence="1">
    <location>
        <begin position="10"/>
        <end position="67"/>
    </location>
</feature>
<dbReference type="AlphaFoldDB" id="A0AA40AHQ3"/>
<dbReference type="Pfam" id="PF06985">
    <property type="entry name" value="HET"/>
    <property type="match status" value="1"/>
</dbReference>
<evidence type="ECO:0000313" key="3">
    <source>
        <dbReference type="Proteomes" id="UP001172102"/>
    </source>
</evidence>
<proteinExistence type="predicted"/>
<dbReference type="EMBL" id="JAUKUA010000004">
    <property type="protein sequence ID" value="KAK0716019.1"/>
    <property type="molecule type" value="Genomic_DNA"/>
</dbReference>